<feature type="domain" description="CFAP91" evidence="8">
    <location>
        <begin position="92"/>
        <end position="245"/>
    </location>
</feature>
<evidence type="ECO:0000256" key="2">
    <source>
        <dbReference type="ARBA" id="ARBA00022490"/>
    </source>
</evidence>
<evidence type="ECO:0000259" key="8">
    <source>
        <dbReference type="Pfam" id="PF14738"/>
    </source>
</evidence>
<gene>
    <name evidence="9" type="ORF">EHUX00137_LOCUS15121</name>
</gene>
<name>A0A7S3S7V1_EMIHU</name>
<dbReference type="GO" id="GO:0005930">
    <property type="term" value="C:axoneme"/>
    <property type="evidence" value="ECO:0007669"/>
    <property type="project" value="UniProtKB-SubCell"/>
</dbReference>
<feature type="region of interest" description="Disordered" evidence="7">
    <location>
        <begin position="416"/>
        <end position="511"/>
    </location>
</feature>
<evidence type="ECO:0000256" key="1">
    <source>
        <dbReference type="ARBA" id="ARBA00004430"/>
    </source>
</evidence>
<keyword evidence="3" id="KW-0206">Cytoskeleton</keyword>
<organism evidence="9">
    <name type="scientific">Emiliania huxleyi</name>
    <name type="common">Coccolithophore</name>
    <name type="synonym">Pontosphaera huxleyi</name>
    <dbReference type="NCBI Taxonomy" id="2903"/>
    <lineage>
        <taxon>Eukaryota</taxon>
        <taxon>Haptista</taxon>
        <taxon>Haptophyta</taxon>
        <taxon>Prymnesiophyceae</taxon>
        <taxon>Isochrysidales</taxon>
        <taxon>Noelaerhabdaceae</taxon>
        <taxon>Emiliania</taxon>
    </lineage>
</organism>
<evidence type="ECO:0000256" key="4">
    <source>
        <dbReference type="ARBA" id="ARBA00023273"/>
    </source>
</evidence>
<reference evidence="9" key="1">
    <citation type="submission" date="2021-01" db="EMBL/GenBank/DDBJ databases">
        <authorList>
            <person name="Corre E."/>
            <person name="Pelletier E."/>
            <person name="Niang G."/>
            <person name="Scheremetjew M."/>
            <person name="Finn R."/>
            <person name="Kale V."/>
            <person name="Holt S."/>
            <person name="Cochrane G."/>
            <person name="Meng A."/>
            <person name="Brown T."/>
            <person name="Cohen L."/>
        </authorList>
    </citation>
    <scope>NUCLEOTIDE SEQUENCE</scope>
    <source>
        <strain evidence="9">379</strain>
    </source>
</reference>
<dbReference type="PANTHER" id="PTHR22455:SF10">
    <property type="entry name" value="CILIA- AND FLAGELLA-ASSOCIATED PROTEIN 91"/>
    <property type="match status" value="1"/>
</dbReference>
<protein>
    <recommendedName>
        <fullName evidence="6">Cilia- and flagella-associated protein 91</fullName>
    </recommendedName>
</protein>
<dbReference type="PANTHER" id="PTHR22455">
    <property type="entry name" value="CILIA- AND FLAGELLA-ASSOCIATED PROTEIN 91"/>
    <property type="match status" value="1"/>
</dbReference>
<dbReference type="InterPro" id="IPR026720">
    <property type="entry name" value="CFAP91"/>
</dbReference>
<feature type="compositionally biased region" description="Low complexity" evidence="7">
    <location>
        <begin position="431"/>
        <end position="440"/>
    </location>
</feature>
<evidence type="ECO:0000256" key="3">
    <source>
        <dbReference type="ARBA" id="ARBA00023212"/>
    </source>
</evidence>
<feature type="compositionally biased region" description="Low complexity" evidence="7">
    <location>
        <begin position="473"/>
        <end position="500"/>
    </location>
</feature>
<keyword evidence="4" id="KW-0966">Cell projection</keyword>
<evidence type="ECO:0000256" key="7">
    <source>
        <dbReference type="SAM" id="MobiDB-lite"/>
    </source>
</evidence>
<feature type="region of interest" description="Disordered" evidence="7">
    <location>
        <begin position="71"/>
        <end position="107"/>
    </location>
</feature>
<comment type="similarity">
    <text evidence="5">Belongs to the CFAP91 family.</text>
</comment>
<dbReference type="InterPro" id="IPR032840">
    <property type="entry name" value="CFAP91_dom"/>
</dbReference>
<proteinExistence type="inferred from homology"/>
<evidence type="ECO:0000256" key="5">
    <source>
        <dbReference type="ARBA" id="ARBA00029468"/>
    </source>
</evidence>
<evidence type="ECO:0000313" key="9">
    <source>
        <dbReference type="EMBL" id="CAE0545742.1"/>
    </source>
</evidence>
<evidence type="ECO:0000256" key="6">
    <source>
        <dbReference type="ARBA" id="ARBA00029555"/>
    </source>
</evidence>
<accession>A0A7S3S7V1</accession>
<comment type="subcellular location">
    <subcellularLocation>
        <location evidence="1">Cytoplasm</location>
        <location evidence="1">Cytoskeleton</location>
        <location evidence="1">Cilium axoneme</location>
    </subcellularLocation>
</comment>
<keyword evidence="2" id="KW-0963">Cytoplasm</keyword>
<sequence>MQTEYESAYCGGGLGRTLPDSAAFGSWVAPAQSRLNQGGDGVRVSGPSRHRYFKRPVLPFLSEQPPEVLLAPLGAAEPPPPSPEPAAREMATQSDYRESEAQTDPFSPEYSLPPGEAPELLALAGLTHVNGQLPATLQTVEAIERARAKRQFEAALPPLTDEASLSLRRKMLSEQETREWAVREAEMREAREAGVAQFDASMRSDAARLEAAWEERVEQLRQLRLTQKDREIAGIQRGRIKALRKLSEARKHAAARVRSKEPRDIVGEYADYGSQVYAPLDRKGLSLTQDKLADRFETRAPQLEDYNGLCELEASLPSSAFEVRVSKPKPAAVVGPAMRAEQRLRNTLDATAEALQRVKHAPDVEREEREVLLSGSPKPPTWLLAVLPLTFPSARPSPPFVPTALTLVIDLSPVNHLTTGGPRPLPRRQARGAAADARAASGRERGGGRRRGGGSPPPPATAARARGTEPDVRGQGAAAGASRRASLRGGVRHGPAQPRAGRGRGGTRGGV</sequence>
<dbReference type="AlphaFoldDB" id="A0A7S3S7V1"/>
<dbReference type="EMBL" id="HBIR01019958">
    <property type="protein sequence ID" value="CAE0545742.1"/>
    <property type="molecule type" value="Transcribed_RNA"/>
</dbReference>
<dbReference type="Pfam" id="PF14738">
    <property type="entry name" value="CFAP91"/>
    <property type="match status" value="1"/>
</dbReference>